<evidence type="ECO:0008006" key="5">
    <source>
        <dbReference type="Google" id="ProtNLM"/>
    </source>
</evidence>
<feature type="transmembrane region" description="Helical" evidence="2">
    <location>
        <begin position="6"/>
        <end position="29"/>
    </location>
</feature>
<keyword evidence="2" id="KW-0472">Membrane</keyword>
<evidence type="ECO:0000256" key="2">
    <source>
        <dbReference type="SAM" id="Phobius"/>
    </source>
</evidence>
<dbReference type="Proteomes" id="UP001445732">
    <property type="component" value="Unassembled WGS sequence"/>
</dbReference>
<gene>
    <name evidence="3" type="ORF">ABN401_09865</name>
</gene>
<keyword evidence="2" id="KW-0812">Transmembrane</keyword>
<dbReference type="EMBL" id="JBEGDD010000007">
    <property type="protein sequence ID" value="MEQ7155511.1"/>
    <property type="molecule type" value="Genomic_DNA"/>
</dbReference>
<comment type="caution">
    <text evidence="3">The sequence shown here is derived from an EMBL/GenBank/DDBJ whole genome shotgun (WGS) entry which is preliminary data.</text>
</comment>
<reference evidence="3 4" key="1">
    <citation type="submission" date="2024-06" db="EMBL/GenBank/DDBJ databases">
        <title>Brevundimonas sp. C11.</title>
        <authorList>
            <person name="Maltman C."/>
        </authorList>
    </citation>
    <scope>NUCLEOTIDE SEQUENCE [LARGE SCALE GENOMIC DNA]</scope>
    <source>
        <strain evidence="3 4">C11</strain>
    </source>
</reference>
<evidence type="ECO:0000256" key="1">
    <source>
        <dbReference type="SAM" id="MobiDB-lite"/>
    </source>
</evidence>
<name>A0ABV1NPD7_9CAUL</name>
<keyword evidence="2" id="KW-1133">Transmembrane helix</keyword>
<sequence>MDSGELIPSLALMTLLVVLALAVVGFVLFKRKRANRHPMDQRPDDTIAKVRVDDPR</sequence>
<evidence type="ECO:0000313" key="3">
    <source>
        <dbReference type="EMBL" id="MEQ7155511.1"/>
    </source>
</evidence>
<accession>A0ABV1NPD7</accession>
<evidence type="ECO:0000313" key="4">
    <source>
        <dbReference type="Proteomes" id="UP001445732"/>
    </source>
</evidence>
<dbReference type="RefSeq" id="WP_349684670.1">
    <property type="nucleotide sequence ID" value="NZ_JBEGDD010000007.1"/>
</dbReference>
<organism evidence="3 4">
    <name type="scientific">Brevundimonas aurifodinae</name>
    <dbReference type="NCBI Taxonomy" id="1508312"/>
    <lineage>
        <taxon>Bacteria</taxon>
        <taxon>Pseudomonadati</taxon>
        <taxon>Pseudomonadota</taxon>
        <taxon>Alphaproteobacteria</taxon>
        <taxon>Caulobacterales</taxon>
        <taxon>Caulobacteraceae</taxon>
        <taxon>Brevundimonas</taxon>
    </lineage>
</organism>
<keyword evidence="4" id="KW-1185">Reference proteome</keyword>
<proteinExistence type="predicted"/>
<protein>
    <recommendedName>
        <fullName evidence="5">LPXTG cell wall anchor domain-containing protein</fullName>
    </recommendedName>
</protein>
<feature type="region of interest" description="Disordered" evidence="1">
    <location>
        <begin position="37"/>
        <end position="56"/>
    </location>
</feature>